<accession>A0A811UUB4</accession>
<dbReference type="InterPro" id="IPR041588">
    <property type="entry name" value="Integrase_H2C2"/>
</dbReference>
<dbReference type="Pfam" id="PF17921">
    <property type="entry name" value="Integrase_H2C2"/>
    <property type="match status" value="1"/>
</dbReference>
<dbReference type="Proteomes" id="UP000606786">
    <property type="component" value="Unassembled WGS sequence"/>
</dbReference>
<name>A0A811UUB4_CERCA</name>
<dbReference type="InterPro" id="IPR001584">
    <property type="entry name" value="Integrase_cat-core"/>
</dbReference>
<dbReference type="Gene3D" id="1.10.340.70">
    <property type="match status" value="1"/>
</dbReference>
<keyword evidence="5" id="KW-1185">Reference proteome</keyword>
<dbReference type="EC" id="2.7.7.49" evidence="1"/>
<dbReference type="GO" id="GO:0015074">
    <property type="term" value="P:DNA integration"/>
    <property type="evidence" value="ECO:0007669"/>
    <property type="project" value="InterPro"/>
</dbReference>
<evidence type="ECO:0000259" key="3">
    <source>
        <dbReference type="PROSITE" id="PS50994"/>
    </source>
</evidence>
<dbReference type="Gene3D" id="3.30.420.10">
    <property type="entry name" value="Ribonuclease H-like superfamily/Ribonuclease H"/>
    <property type="match status" value="1"/>
</dbReference>
<dbReference type="InterPro" id="IPR012337">
    <property type="entry name" value="RNaseH-like_sf"/>
</dbReference>
<comment type="caution">
    <text evidence="4">The sequence shown here is derived from an EMBL/GenBank/DDBJ whole genome shotgun (WGS) entry which is preliminary data.</text>
</comment>
<dbReference type="GO" id="GO:0003964">
    <property type="term" value="F:RNA-directed DNA polymerase activity"/>
    <property type="evidence" value="ECO:0007669"/>
    <property type="project" value="UniProtKB-EC"/>
</dbReference>
<dbReference type="GO" id="GO:0003676">
    <property type="term" value="F:nucleic acid binding"/>
    <property type="evidence" value="ECO:0007669"/>
    <property type="project" value="InterPro"/>
</dbReference>
<dbReference type="PANTHER" id="PTHR37984">
    <property type="entry name" value="PROTEIN CBG26694"/>
    <property type="match status" value="1"/>
</dbReference>
<feature type="compositionally biased region" description="Basic and acidic residues" evidence="2">
    <location>
        <begin position="429"/>
        <end position="439"/>
    </location>
</feature>
<protein>
    <recommendedName>
        <fullName evidence="1">RNA-directed DNA polymerase</fullName>
        <ecNumber evidence="1">2.7.7.49</ecNumber>
    </recommendedName>
</protein>
<reference evidence="4" key="1">
    <citation type="submission" date="2020-11" db="EMBL/GenBank/DDBJ databases">
        <authorList>
            <person name="Whitehead M."/>
        </authorList>
    </citation>
    <scope>NUCLEOTIDE SEQUENCE</scope>
    <source>
        <strain evidence="4">EGII</strain>
    </source>
</reference>
<dbReference type="PANTHER" id="PTHR37984:SF5">
    <property type="entry name" value="PROTEIN NYNRIN-LIKE"/>
    <property type="match status" value="1"/>
</dbReference>
<dbReference type="AlphaFoldDB" id="A0A811UUB4"/>
<gene>
    <name evidence="4" type="ORF">CCAP1982_LOCUS10059</name>
</gene>
<proteinExistence type="predicted"/>
<evidence type="ECO:0000313" key="4">
    <source>
        <dbReference type="EMBL" id="CAD7001565.1"/>
    </source>
</evidence>
<sequence length="447" mass="52999">MFNDDDIDTVHSAETGSTYYIKITENAINIFKNQFILQKAQRQTITKRILYKKKIRNTINVTPESDILKLMRENLPEKGLVVVYCPDDKLFLQFQELYIKFFANNAKLKIMKSNIILRDITDKGELLTLIEDKHLENNHRGINEITEEIRKTHYYPKLQKEIQKYINNWEICNKAKFDRNPIKHSLNITDTPKKHNEIVHFDIWYPQRGVMYLTSIDKLTKYATAKSLKDRTWISIINAIKERIQYLGKPETLVTDNELDTVLIKQFLKDNKINLHLTTTYNKTGNSDVERLHSTLNEHLRIFNADGNNNDSLKEKVFKAITAYNNTIHSTIKKRPIDLINNLLPEQELIKFAETLQKQKEDIINNINRKENRVDIQDFQNKYIKNYRVSKTQPKYKKISNYTREGNHLISKDNEFRKAYKNQIKRKFKFQDHNGENHDNSSNYNDN</sequence>
<dbReference type="EMBL" id="CAJHJT010000023">
    <property type="protein sequence ID" value="CAD7001565.1"/>
    <property type="molecule type" value="Genomic_DNA"/>
</dbReference>
<dbReference type="InterPro" id="IPR036397">
    <property type="entry name" value="RNaseH_sf"/>
</dbReference>
<dbReference type="PROSITE" id="PS50994">
    <property type="entry name" value="INTEGRASE"/>
    <property type="match status" value="1"/>
</dbReference>
<organism evidence="4 5">
    <name type="scientific">Ceratitis capitata</name>
    <name type="common">Mediterranean fruit fly</name>
    <name type="synonym">Tephritis capitata</name>
    <dbReference type="NCBI Taxonomy" id="7213"/>
    <lineage>
        <taxon>Eukaryota</taxon>
        <taxon>Metazoa</taxon>
        <taxon>Ecdysozoa</taxon>
        <taxon>Arthropoda</taxon>
        <taxon>Hexapoda</taxon>
        <taxon>Insecta</taxon>
        <taxon>Pterygota</taxon>
        <taxon>Neoptera</taxon>
        <taxon>Endopterygota</taxon>
        <taxon>Diptera</taxon>
        <taxon>Brachycera</taxon>
        <taxon>Muscomorpha</taxon>
        <taxon>Tephritoidea</taxon>
        <taxon>Tephritidae</taxon>
        <taxon>Ceratitis</taxon>
        <taxon>Ceratitis</taxon>
    </lineage>
</organism>
<evidence type="ECO:0000256" key="2">
    <source>
        <dbReference type="SAM" id="MobiDB-lite"/>
    </source>
</evidence>
<feature type="domain" description="Integrase catalytic" evidence="3">
    <location>
        <begin position="188"/>
        <end position="344"/>
    </location>
</feature>
<evidence type="ECO:0000313" key="5">
    <source>
        <dbReference type="Proteomes" id="UP000606786"/>
    </source>
</evidence>
<dbReference type="SUPFAM" id="SSF53098">
    <property type="entry name" value="Ribonuclease H-like"/>
    <property type="match status" value="1"/>
</dbReference>
<evidence type="ECO:0000256" key="1">
    <source>
        <dbReference type="ARBA" id="ARBA00012493"/>
    </source>
</evidence>
<feature type="region of interest" description="Disordered" evidence="2">
    <location>
        <begin position="428"/>
        <end position="447"/>
    </location>
</feature>
<dbReference type="InterPro" id="IPR050951">
    <property type="entry name" value="Retrovirus_Pol_polyprotein"/>
</dbReference>